<name>A0A2H4YF89_9CAUD</name>
<organism evidence="1 2">
    <name type="scientific">Aeromonas phage Ah1</name>
    <dbReference type="NCBI Taxonomy" id="2053701"/>
    <lineage>
        <taxon>Viruses</taxon>
        <taxon>Duplodnaviria</taxon>
        <taxon>Heunggongvirae</taxon>
        <taxon>Uroviricota</taxon>
        <taxon>Caudoviricetes</taxon>
        <taxon>Pantevenvirales</taxon>
        <taxon>Straboviridae</taxon>
        <taxon>Cinqassovirus</taxon>
        <taxon>Cinqassovirus ah1</taxon>
    </lineage>
</organism>
<evidence type="ECO:0000313" key="2">
    <source>
        <dbReference type="Proteomes" id="UP000240934"/>
    </source>
</evidence>
<dbReference type="EMBL" id="MG250483">
    <property type="protein sequence ID" value="AUE22848.1"/>
    <property type="molecule type" value="Genomic_DNA"/>
</dbReference>
<protein>
    <recommendedName>
        <fullName evidence="3">Hef-like homing endonuclease</fullName>
    </recommendedName>
</protein>
<reference evidence="1 2" key="1">
    <citation type="submission" date="2017-10" db="EMBL/GenBank/DDBJ databases">
        <title>Antibacterial composition for extension of chilled fish shelf life and decreasing of risk of food-borne infections, bacteriophage strains for its preparation.</title>
        <authorList>
            <person name="Zulkarneev E.R."/>
            <person name="Aleshkin A.V."/>
            <person name="Rubalsky O.V."/>
            <person name="Kiseleva I.A."/>
            <person name="Rubalskii E.O."/>
            <person name="Lebedev S.N."/>
        </authorList>
    </citation>
    <scope>NUCLEOTIDE SEQUENCE [LARGE SCALE GENOMIC DNA]</scope>
</reference>
<evidence type="ECO:0000313" key="1">
    <source>
        <dbReference type="EMBL" id="AUE22848.1"/>
    </source>
</evidence>
<evidence type="ECO:0008006" key="3">
    <source>
        <dbReference type="Google" id="ProtNLM"/>
    </source>
</evidence>
<keyword evidence="2" id="KW-1185">Reference proteome</keyword>
<sequence>MTGRKRITQSEFINRARTKHGNRFDYSNTVYTTNANDITVTCKIHGNFIVNANAHCRLKHGGCKNCATNTEVGETDIQRFIRRSKLIFGERFNYPTEFSKRMELICKKHGKFSVEEQSHFKLKNGGCIKCHTGIDSIQERFIHKAIEEHGNTFSYENVHYVDSSTDVMITCRIHGDFPQRPDVHLRGFGCPKCSNKHQYTSSEFISEISKIHPEYDYSETIYKSSHNSVNVKCPTHGLFTTKAYYLLQGSGCPKCVSSVSLAETEVFNHTKTFSTSVKQSVRMIGKHGRSELDIYDERYKIAIEYNGVYWHSSGDTSTDNEFMRKHVDKTNECEKLGIRLYHVFEDEWLDDKKREIWKSVIENAFGKSARLYARKCVIKEVDSSTASDFCDKNHLQGGSAIGSIRYGLFHNDELVSLMTFGKARYSDANYELIRFCNKLHTSVVGAGSRLLNHFRKNHFGSIISYANRRWSDGNFYRKLGFKELHISRPCYFYVKNGKTTHRSGFMKHMLKDKLETFDENLTEHENMYNNGYRRIWDSGNYVFKMEA</sequence>
<accession>A0A2H4YF89</accession>
<gene>
    <name evidence="1" type="ORF">Ah1_00330</name>
</gene>
<proteinExistence type="predicted"/>
<dbReference type="Proteomes" id="UP000240934">
    <property type="component" value="Segment"/>
</dbReference>
<dbReference type="Gene3D" id="3.40.960.10">
    <property type="entry name" value="VSR Endonuclease"/>
    <property type="match status" value="1"/>
</dbReference>